<evidence type="ECO:0000313" key="1">
    <source>
        <dbReference type="EMBL" id="CAH0049047.1"/>
    </source>
</evidence>
<dbReference type="OrthoDB" id="3945550at2759"/>
<accession>A0A9N9Z4S3</accession>
<proteinExistence type="predicted"/>
<dbReference type="EMBL" id="CABFOC020000035">
    <property type="protein sequence ID" value="CAH0049047.1"/>
    <property type="molecule type" value="Genomic_DNA"/>
</dbReference>
<evidence type="ECO:0000313" key="2">
    <source>
        <dbReference type="Proteomes" id="UP000775872"/>
    </source>
</evidence>
<organism evidence="1 2">
    <name type="scientific">Clonostachys solani</name>
    <dbReference type="NCBI Taxonomy" id="160281"/>
    <lineage>
        <taxon>Eukaryota</taxon>
        <taxon>Fungi</taxon>
        <taxon>Dikarya</taxon>
        <taxon>Ascomycota</taxon>
        <taxon>Pezizomycotina</taxon>
        <taxon>Sordariomycetes</taxon>
        <taxon>Hypocreomycetidae</taxon>
        <taxon>Hypocreales</taxon>
        <taxon>Bionectriaceae</taxon>
        <taxon>Clonostachys</taxon>
    </lineage>
</organism>
<name>A0A9N9Z4S3_9HYPO</name>
<reference evidence="2" key="1">
    <citation type="submission" date="2019-06" db="EMBL/GenBank/DDBJ databases">
        <authorList>
            <person name="Broberg M."/>
        </authorList>
    </citation>
    <scope>NUCLEOTIDE SEQUENCE [LARGE SCALE GENOMIC DNA]</scope>
</reference>
<gene>
    <name evidence="1" type="ORF">CSOL1703_00000997</name>
</gene>
<protein>
    <recommendedName>
        <fullName evidence="3">F-box domain-containing protein</fullName>
    </recommendedName>
</protein>
<dbReference type="InterPro" id="IPR032675">
    <property type="entry name" value="LRR_dom_sf"/>
</dbReference>
<comment type="caution">
    <text evidence="1">The sequence shown here is derived from an EMBL/GenBank/DDBJ whole genome shotgun (WGS) entry which is preliminary data.</text>
</comment>
<reference evidence="1 2" key="2">
    <citation type="submission" date="2021-10" db="EMBL/GenBank/DDBJ databases">
        <authorList>
            <person name="Piombo E."/>
        </authorList>
    </citation>
    <scope>NUCLEOTIDE SEQUENCE [LARGE SCALE GENOMIC DNA]</scope>
</reference>
<dbReference type="Gene3D" id="3.80.10.10">
    <property type="entry name" value="Ribonuclease Inhibitor"/>
    <property type="match status" value="1"/>
</dbReference>
<dbReference type="AlphaFoldDB" id="A0A9N9Z4S3"/>
<keyword evidence="2" id="KW-1185">Reference proteome</keyword>
<sequence length="650" mass="74152">MAAELTEAGLCRLPLEILQQIAGYLADVYRPSLCAFSLASRSCHRASTLFVFRQIHLKIRTREELQVDVNSLRAALSRTDSARHVHSLALEGFLDLKKPRNEKGFLGDVDPLGWWYSLKTNEILPDEEQIPSGEYFVYDESVIRQHSEEDLAWTPVISLIRTLPSLEKLVYNCPNQFPPSLLDALHARRAHCQLHHLTFRMRTLLWGTPYPYEMALATSPCLHKVKVMCTGRDSEADDDFNQEAMMELVAGLAPNLKEATIVNFNPGRGGRSLRRRARWQGLPGFASGSVGSLASLSIITSDGFLWTPGYIQTWARFTDFESLRRLTLGTPVRNGLNDDLMKFIAENYRFPQLTALCIAMRRNDETGERVEYGDNIIAFFTALEPLEELSVCGPLEPEILDAVLHRHGQTLRKLVLRPWEDPWSGNPGRNRHEIPMAFTRDHIVQIQAQCPALEELGVPVRRTQSNAAEVEMYRTLARIRRLRSLLLILDWSNWRLERDDAWDPAFDEEDLVEGYGVKKGHLRAALVNCAVGETLARSIWETVRQGSKRLESLKLWADGPHPFGRGQCVIAESLFKSMSRSWLIERVPRDDGEVTNIKELNRSAREAYDRTEADGWAPRPKEMEVFRRIWPSKEGSRGWRDDWSSGPLQD</sequence>
<dbReference type="Proteomes" id="UP000775872">
    <property type="component" value="Unassembled WGS sequence"/>
</dbReference>
<evidence type="ECO:0008006" key="3">
    <source>
        <dbReference type="Google" id="ProtNLM"/>
    </source>
</evidence>